<keyword evidence="4 8" id="KW-0812">Transmembrane</keyword>
<feature type="compositionally biased region" description="Low complexity" evidence="7">
    <location>
        <begin position="590"/>
        <end position="601"/>
    </location>
</feature>
<sequence length="615" mass="69175">MSLTLAILLAFILDAWLLGSLSAYFQATQTAFKSGNMLNPDLSYPAGLIKNPFLAVWELLKGFVGASHFPIGLWLLFNTAVLIIAFAYLLKSGRINSLATPKFVNRPDKGTSSWLTFSEMARMFKFDYETSGILLGGIKQFWQLKPVVLPLKPIDNRNVAIFGPPGTGKSRGYIRNNLFHAVKSGWSVIVTDPKGELARDFKSWFEEKGYTVRIFNLVSMLNSDRWNPLSVVKSDIDAQQFAEVVIANTAVPGRKGGDPFWDRAEMNLLKALALYVVNELPDEEKNLGSLYHLLASGNFETLSTCFDGLPADHPAKLPWNIFCETSGTVRSGVIIGLGSRLQVFQNKLVQRLTATSDIDLELPGKEKCAYFCILSDTDSTFDFLASLFFSFLFIKLVRLADSMGKELDVPVNFLLDEFCNIGHIPDFTKKLSTMRSRGIGCSIVFQNIGQLRDYYPGNGWETILGDCDTWVVLGAKDKLTADYIEKILGYGTIETESIATERGKIFDLGRTTKTPAQRELMQLSELLRLPRDEQIVITAHSKPARLKKLDYTCHPWAKELKPEPISRYIPGWAKRLEQSEQGEREEKQMQEQPEQQERAQQGAKPHLEVDDGFWY</sequence>
<dbReference type="Pfam" id="PF02534">
    <property type="entry name" value="T4SS-DNA_transf"/>
    <property type="match status" value="1"/>
</dbReference>
<evidence type="ECO:0000256" key="6">
    <source>
        <dbReference type="ARBA" id="ARBA00023136"/>
    </source>
</evidence>
<keyword evidence="10" id="KW-1185">Reference proteome</keyword>
<evidence type="ECO:0000256" key="2">
    <source>
        <dbReference type="ARBA" id="ARBA00008806"/>
    </source>
</evidence>
<feature type="compositionally biased region" description="Basic and acidic residues" evidence="7">
    <location>
        <begin position="576"/>
        <end position="589"/>
    </location>
</feature>
<feature type="transmembrane region" description="Helical" evidence="8">
    <location>
        <begin position="71"/>
        <end position="90"/>
    </location>
</feature>
<accession>A0ABX2R7L9</accession>
<proteinExistence type="inferred from homology"/>
<evidence type="ECO:0000256" key="3">
    <source>
        <dbReference type="ARBA" id="ARBA00022475"/>
    </source>
</evidence>
<comment type="similarity">
    <text evidence="2">Belongs to the VirD4/TraG family.</text>
</comment>
<evidence type="ECO:0000256" key="4">
    <source>
        <dbReference type="ARBA" id="ARBA00022692"/>
    </source>
</evidence>
<keyword evidence="3" id="KW-1003">Cell membrane</keyword>
<dbReference type="Gene3D" id="3.40.50.300">
    <property type="entry name" value="P-loop containing nucleotide triphosphate hydrolases"/>
    <property type="match status" value="2"/>
</dbReference>
<keyword evidence="6 8" id="KW-0472">Membrane</keyword>
<keyword evidence="5 8" id="KW-1133">Transmembrane helix</keyword>
<evidence type="ECO:0000256" key="7">
    <source>
        <dbReference type="SAM" id="MobiDB-lite"/>
    </source>
</evidence>
<evidence type="ECO:0000256" key="5">
    <source>
        <dbReference type="ARBA" id="ARBA00022989"/>
    </source>
</evidence>
<dbReference type="EMBL" id="JACCBS010000001">
    <property type="protein sequence ID" value="NYE57168.1"/>
    <property type="molecule type" value="Genomic_DNA"/>
</dbReference>
<dbReference type="SUPFAM" id="SSF52540">
    <property type="entry name" value="P-loop containing nucleoside triphosphate hydrolases"/>
    <property type="match status" value="1"/>
</dbReference>
<protein>
    <submittedName>
        <fullName evidence="9">Type IV secretion system protein VirD4</fullName>
    </submittedName>
</protein>
<dbReference type="PANTHER" id="PTHR37937:SF1">
    <property type="entry name" value="CONJUGATIVE TRANSFER: DNA TRANSPORT"/>
    <property type="match status" value="1"/>
</dbReference>
<gene>
    <name evidence="9" type="ORF">HDG70_000874</name>
</gene>
<comment type="subcellular location">
    <subcellularLocation>
        <location evidence="1">Cell membrane</location>
        <topology evidence="1">Multi-pass membrane protein</topology>
    </subcellularLocation>
</comment>
<dbReference type="RefSeq" id="WP_051250242.1">
    <property type="nucleotide sequence ID" value="NZ_ATYG01000021.1"/>
</dbReference>
<comment type="caution">
    <text evidence="9">The sequence shown here is derived from an EMBL/GenBank/DDBJ whole genome shotgun (WGS) entry which is preliminary data.</text>
</comment>
<dbReference type="InterPro" id="IPR051539">
    <property type="entry name" value="T4SS-coupling_protein"/>
</dbReference>
<dbReference type="NCBIfam" id="NF045973">
    <property type="entry name" value="conju_CD1115"/>
    <property type="match status" value="1"/>
</dbReference>
<evidence type="ECO:0000256" key="1">
    <source>
        <dbReference type="ARBA" id="ARBA00004651"/>
    </source>
</evidence>
<feature type="region of interest" description="Disordered" evidence="7">
    <location>
        <begin position="576"/>
        <end position="615"/>
    </location>
</feature>
<dbReference type="PANTHER" id="PTHR37937">
    <property type="entry name" value="CONJUGATIVE TRANSFER: DNA TRANSPORT"/>
    <property type="match status" value="1"/>
</dbReference>
<reference evidence="9 10" key="1">
    <citation type="submission" date="2020-07" db="EMBL/GenBank/DDBJ databases">
        <title>Genomic Encyclopedia of Type Strains, Phase III (KMG-III): the genomes of soil and plant-associated and newly described type strains.</title>
        <authorList>
            <person name="Whitman W."/>
        </authorList>
    </citation>
    <scope>NUCLEOTIDE SEQUENCE [LARGE SCALE GENOMIC DNA]</scope>
    <source>
        <strain evidence="9 10">DSM 11255</strain>
    </source>
</reference>
<dbReference type="InterPro" id="IPR027417">
    <property type="entry name" value="P-loop_NTPase"/>
</dbReference>
<organism evidence="9 10">
    <name type="scientific">Carboxydothermus ferrireducens DSM 11255</name>
    <dbReference type="NCBI Taxonomy" id="1119529"/>
    <lineage>
        <taxon>Bacteria</taxon>
        <taxon>Bacillati</taxon>
        <taxon>Bacillota</taxon>
        <taxon>Clostridia</taxon>
        <taxon>Thermoanaerobacterales</taxon>
        <taxon>Thermoanaerobacteraceae</taxon>
        <taxon>Carboxydothermus</taxon>
    </lineage>
</organism>
<dbReference type="CDD" id="cd01127">
    <property type="entry name" value="TrwB_TraG_TraD_VirD4"/>
    <property type="match status" value="1"/>
</dbReference>
<name>A0ABX2R7L9_9THEO</name>
<evidence type="ECO:0000313" key="10">
    <source>
        <dbReference type="Proteomes" id="UP000604066"/>
    </source>
</evidence>
<dbReference type="Proteomes" id="UP000604066">
    <property type="component" value="Unassembled WGS sequence"/>
</dbReference>
<evidence type="ECO:0000256" key="8">
    <source>
        <dbReference type="SAM" id="Phobius"/>
    </source>
</evidence>
<evidence type="ECO:0000313" key="9">
    <source>
        <dbReference type="EMBL" id="NYE57168.1"/>
    </source>
</evidence>
<dbReference type="InterPro" id="IPR003688">
    <property type="entry name" value="TraG/VirD4"/>
</dbReference>